<evidence type="ECO:0000313" key="1">
    <source>
        <dbReference type="EMBL" id="OAA73617.1"/>
    </source>
</evidence>
<protein>
    <submittedName>
        <fullName evidence="1">Uncharacterized protein</fullName>
    </submittedName>
</protein>
<evidence type="ECO:0000313" key="2">
    <source>
        <dbReference type="Proteomes" id="UP000076744"/>
    </source>
</evidence>
<dbReference type="AlphaFoldDB" id="A0A168EBN2"/>
<comment type="caution">
    <text evidence="1">The sequence shown here is derived from an EMBL/GenBank/DDBJ whole genome shotgun (WGS) entry which is preliminary data.</text>
</comment>
<accession>A0A168EBN2</accession>
<dbReference type="EMBL" id="AZHB01000001">
    <property type="protein sequence ID" value="OAA73617.1"/>
    <property type="molecule type" value="Genomic_DNA"/>
</dbReference>
<dbReference type="Pfam" id="PF17784">
    <property type="entry name" value="Sulfotransfer_4"/>
    <property type="match status" value="1"/>
</dbReference>
<dbReference type="InterPro" id="IPR027417">
    <property type="entry name" value="P-loop_NTPase"/>
</dbReference>
<dbReference type="STRING" id="1081104.A0A168EBN2"/>
<keyword evidence="2" id="KW-1185">Reference proteome</keyword>
<dbReference type="OrthoDB" id="408152at2759"/>
<dbReference type="InterPro" id="IPR040632">
    <property type="entry name" value="Sulfotransfer_4"/>
</dbReference>
<dbReference type="Proteomes" id="UP000076744">
    <property type="component" value="Unassembled WGS sequence"/>
</dbReference>
<sequence length="128" mass="14302">MDATDILDDAPPTAICPHRTAILLRMPDRWTHPMFLKLQRVLYDDDFDRNGVARTRRQHELVRSLVPADRLLEHRVGDGWAQRSTPGRAATSVGCAACSARSSRRVLDLAAYAALAWVVLSQVPASLW</sequence>
<gene>
    <name evidence="1" type="ORF">ISF_00518</name>
</gene>
<proteinExistence type="predicted"/>
<reference evidence="1 2" key="1">
    <citation type="journal article" date="2016" name="Genome Biol. Evol.">
        <title>Divergent and convergent evolution of fungal pathogenicity.</title>
        <authorList>
            <person name="Shang Y."/>
            <person name="Xiao G."/>
            <person name="Zheng P."/>
            <person name="Cen K."/>
            <person name="Zhan S."/>
            <person name="Wang C."/>
        </authorList>
    </citation>
    <scope>NUCLEOTIDE SEQUENCE [LARGE SCALE GENOMIC DNA]</scope>
    <source>
        <strain evidence="1 2">ARSEF 2679</strain>
    </source>
</reference>
<organism evidence="1 2">
    <name type="scientific">Cordyceps fumosorosea (strain ARSEF 2679)</name>
    <name type="common">Isaria fumosorosea</name>
    <dbReference type="NCBI Taxonomy" id="1081104"/>
    <lineage>
        <taxon>Eukaryota</taxon>
        <taxon>Fungi</taxon>
        <taxon>Dikarya</taxon>
        <taxon>Ascomycota</taxon>
        <taxon>Pezizomycotina</taxon>
        <taxon>Sordariomycetes</taxon>
        <taxon>Hypocreomycetidae</taxon>
        <taxon>Hypocreales</taxon>
        <taxon>Cordycipitaceae</taxon>
        <taxon>Cordyceps</taxon>
    </lineage>
</organism>
<dbReference type="RefSeq" id="XP_018708575.1">
    <property type="nucleotide sequence ID" value="XM_018844125.1"/>
</dbReference>
<dbReference type="GeneID" id="30016810"/>
<name>A0A168EBN2_CORFA</name>
<dbReference type="Gene3D" id="3.40.50.300">
    <property type="entry name" value="P-loop containing nucleotide triphosphate hydrolases"/>
    <property type="match status" value="1"/>
</dbReference>